<dbReference type="Pfam" id="PF01032">
    <property type="entry name" value="FecCD"/>
    <property type="match status" value="1"/>
</dbReference>
<reference evidence="9 10" key="1">
    <citation type="submission" date="2024-01" db="EMBL/GenBank/DDBJ databases">
        <title>Description of Olsenella sp. nov., isolated from pig feces.</title>
        <authorList>
            <person name="Chang Y.-H."/>
        </authorList>
    </citation>
    <scope>NUCLEOTIDE SEQUENCE [LARGE SCALE GENOMIC DNA]</scope>
    <source>
        <strain evidence="9 10">YH-ols2223</strain>
    </source>
</reference>
<dbReference type="RefSeq" id="WP_330957204.1">
    <property type="nucleotide sequence ID" value="NZ_JAZGJQ010000001.1"/>
</dbReference>
<protein>
    <submittedName>
        <fullName evidence="9">Iron ABC transporter permease</fullName>
    </submittedName>
</protein>
<evidence type="ECO:0000256" key="5">
    <source>
        <dbReference type="ARBA" id="ARBA00022692"/>
    </source>
</evidence>
<evidence type="ECO:0000256" key="4">
    <source>
        <dbReference type="ARBA" id="ARBA00022475"/>
    </source>
</evidence>
<dbReference type="InterPro" id="IPR000522">
    <property type="entry name" value="ABC_transptr_permease_BtuC"/>
</dbReference>
<proteinExistence type="inferred from homology"/>
<keyword evidence="10" id="KW-1185">Reference proteome</keyword>
<dbReference type="EMBL" id="JAZGJQ010000001">
    <property type="protein sequence ID" value="MEE6146438.1"/>
    <property type="molecule type" value="Genomic_DNA"/>
</dbReference>
<keyword evidence="4" id="KW-1003">Cell membrane</keyword>
<feature type="transmembrane region" description="Helical" evidence="8">
    <location>
        <begin position="164"/>
        <end position="188"/>
    </location>
</feature>
<keyword evidence="6 8" id="KW-1133">Transmembrane helix</keyword>
<feature type="transmembrane region" description="Helical" evidence="8">
    <location>
        <begin position="208"/>
        <end position="228"/>
    </location>
</feature>
<dbReference type="PANTHER" id="PTHR30472:SF41">
    <property type="entry name" value="TRANSPORT SYSTEM PERMEASE PROTEIN"/>
    <property type="match status" value="1"/>
</dbReference>
<keyword evidence="7 8" id="KW-0472">Membrane</keyword>
<dbReference type="Proteomes" id="UP001332931">
    <property type="component" value="Unassembled WGS sequence"/>
</dbReference>
<evidence type="ECO:0000256" key="8">
    <source>
        <dbReference type="SAM" id="Phobius"/>
    </source>
</evidence>
<keyword evidence="3" id="KW-0813">Transport</keyword>
<sequence>MGEGKTRAGEEAVRETRAGRTALVMAALAAALAAAFVANVCMGTVPVPPDRLASVLAHPDAADTASAIVWSIRLPRVFSATLLGGALAVSGFLLQTFFNNPIASPFVLGVSNGAKFVVALVMVVVVGSYGVMSSWTLVAAALVGSLLVMALVLAVSRRVRSSSVLIVAGVMIGYVCSAATDFLVTFASDQNIVNLRNWSQGSFSGARWDDVAVMAVVVAAALACALALSKPMGAFQLGEGYARSVGVDVRRLRAGLVVLSSVLAGTVTAFAGPVSFVGVAVPHVTKRLLNTSRPLQVIPAAFLGGGVFCLVCDLVARTLLAPTELSISTVTAIFGAPVVLSVLLRRRRE</sequence>
<name>A0ABU7R767_9ACTN</name>
<dbReference type="SUPFAM" id="SSF81345">
    <property type="entry name" value="ABC transporter involved in vitamin B12 uptake, BtuC"/>
    <property type="match status" value="1"/>
</dbReference>
<keyword evidence="5 8" id="KW-0812">Transmembrane</keyword>
<feature type="transmembrane region" description="Helical" evidence="8">
    <location>
        <begin position="77"/>
        <end position="94"/>
    </location>
</feature>
<dbReference type="InterPro" id="IPR037294">
    <property type="entry name" value="ABC_BtuC-like"/>
</dbReference>
<comment type="subcellular location">
    <subcellularLocation>
        <location evidence="1">Cell membrane</location>
        <topology evidence="1">Multi-pass membrane protein</topology>
    </subcellularLocation>
</comment>
<feature type="transmembrane region" description="Helical" evidence="8">
    <location>
        <begin position="106"/>
        <end position="129"/>
    </location>
</feature>
<evidence type="ECO:0000256" key="7">
    <source>
        <dbReference type="ARBA" id="ARBA00023136"/>
    </source>
</evidence>
<dbReference type="CDD" id="cd06550">
    <property type="entry name" value="TM_ABC_iron-siderophores_like"/>
    <property type="match status" value="1"/>
</dbReference>
<accession>A0ABU7R767</accession>
<evidence type="ECO:0000256" key="2">
    <source>
        <dbReference type="ARBA" id="ARBA00007935"/>
    </source>
</evidence>
<evidence type="ECO:0000256" key="3">
    <source>
        <dbReference type="ARBA" id="ARBA00022448"/>
    </source>
</evidence>
<feature type="transmembrane region" description="Helical" evidence="8">
    <location>
        <begin position="325"/>
        <end position="344"/>
    </location>
</feature>
<comment type="caution">
    <text evidence="9">The sequence shown here is derived from an EMBL/GenBank/DDBJ whole genome shotgun (WGS) entry which is preliminary data.</text>
</comment>
<organism evidence="9 10">
    <name type="scientific">Olsenella absiana</name>
    <dbReference type="NCBI Taxonomy" id="3115222"/>
    <lineage>
        <taxon>Bacteria</taxon>
        <taxon>Bacillati</taxon>
        <taxon>Actinomycetota</taxon>
        <taxon>Coriobacteriia</taxon>
        <taxon>Coriobacteriales</taxon>
        <taxon>Atopobiaceae</taxon>
        <taxon>Olsenella</taxon>
    </lineage>
</organism>
<dbReference type="Gene3D" id="1.10.3470.10">
    <property type="entry name" value="ABC transporter involved in vitamin B12 uptake, BtuC"/>
    <property type="match status" value="1"/>
</dbReference>
<feature type="transmembrane region" description="Helical" evidence="8">
    <location>
        <begin position="135"/>
        <end position="155"/>
    </location>
</feature>
<gene>
    <name evidence="9" type="ORF">VXJ25_00290</name>
</gene>
<evidence type="ECO:0000313" key="9">
    <source>
        <dbReference type="EMBL" id="MEE6146438.1"/>
    </source>
</evidence>
<evidence type="ECO:0000313" key="10">
    <source>
        <dbReference type="Proteomes" id="UP001332931"/>
    </source>
</evidence>
<feature type="transmembrane region" description="Helical" evidence="8">
    <location>
        <begin position="21"/>
        <end position="45"/>
    </location>
</feature>
<dbReference type="PANTHER" id="PTHR30472">
    <property type="entry name" value="FERRIC ENTEROBACTIN TRANSPORT SYSTEM PERMEASE PROTEIN"/>
    <property type="match status" value="1"/>
</dbReference>
<evidence type="ECO:0000256" key="6">
    <source>
        <dbReference type="ARBA" id="ARBA00022989"/>
    </source>
</evidence>
<evidence type="ECO:0000256" key="1">
    <source>
        <dbReference type="ARBA" id="ARBA00004651"/>
    </source>
</evidence>
<comment type="similarity">
    <text evidence="2">Belongs to the binding-protein-dependent transport system permease family. FecCD subfamily.</text>
</comment>